<dbReference type="InterPro" id="IPR013766">
    <property type="entry name" value="Thioredoxin_domain"/>
</dbReference>
<evidence type="ECO:0000259" key="6">
    <source>
        <dbReference type="PROSITE" id="PS51352"/>
    </source>
</evidence>
<dbReference type="Pfam" id="PF00085">
    <property type="entry name" value="Thioredoxin"/>
    <property type="match status" value="1"/>
</dbReference>
<name>A0ABC8SLG1_9AQUA</name>
<dbReference type="Pfam" id="PF07749">
    <property type="entry name" value="ERp29"/>
    <property type="match status" value="1"/>
</dbReference>
<dbReference type="Proteomes" id="UP001642360">
    <property type="component" value="Unassembled WGS sequence"/>
</dbReference>
<keyword evidence="3" id="KW-1015">Disulfide bond</keyword>
<sequence length="189" mass="21019">MLTNIISKLCGHCKNLAPAYEKVAMAFKMDKDVVVASLETDKHKDLAEKYGVSGYPTLKFFPTNNKAGEDYHGGRDLDNFVKFINEKCGTSRDGKGQLTSKAGIVAALDNLVKEFVSATDDEKKAIFARMEEEAEKLNGDSTSEIQFALPRAAWIKGADYVKNEIQQLERMLARVNLNFSCLLLIVFIT</sequence>
<evidence type="ECO:0000313" key="7">
    <source>
        <dbReference type="EMBL" id="CAK9157742.1"/>
    </source>
</evidence>
<dbReference type="EC" id="5.3.4.1" evidence="2"/>
<dbReference type="SUPFAM" id="SSF47933">
    <property type="entry name" value="ERP29 C domain-like"/>
    <property type="match status" value="1"/>
</dbReference>
<evidence type="ECO:0000313" key="8">
    <source>
        <dbReference type="Proteomes" id="UP001642360"/>
    </source>
</evidence>
<dbReference type="PANTHER" id="PTHR45672:SF19">
    <property type="entry name" value="PROTEIN DISULFIDE-ISOMERASE LIKE 2-1"/>
    <property type="match status" value="1"/>
</dbReference>
<dbReference type="InterPro" id="IPR036249">
    <property type="entry name" value="Thioredoxin-like_sf"/>
</dbReference>
<feature type="domain" description="Thioredoxin" evidence="6">
    <location>
        <begin position="1"/>
        <end position="89"/>
    </location>
</feature>
<comment type="catalytic activity">
    <reaction evidence="1">
        <text>Catalyzes the rearrangement of -S-S- bonds in proteins.</text>
        <dbReference type="EC" id="5.3.4.1"/>
    </reaction>
</comment>
<dbReference type="InterPro" id="IPR036356">
    <property type="entry name" value="ERp29_C_sf"/>
</dbReference>
<evidence type="ECO:0000256" key="1">
    <source>
        <dbReference type="ARBA" id="ARBA00001182"/>
    </source>
</evidence>
<gene>
    <name evidence="7" type="ORF">ILEXP_LOCUS26312</name>
</gene>
<dbReference type="AlphaFoldDB" id="A0ABC8SLG1"/>
<dbReference type="PANTHER" id="PTHR45672">
    <property type="entry name" value="PROTEIN DISULFIDE-ISOMERASE C17H9.14C-RELATED"/>
    <property type="match status" value="1"/>
</dbReference>
<evidence type="ECO:0000256" key="5">
    <source>
        <dbReference type="ARBA" id="ARBA00023284"/>
    </source>
</evidence>
<dbReference type="EMBL" id="CAUOFW020003058">
    <property type="protein sequence ID" value="CAK9157742.1"/>
    <property type="molecule type" value="Genomic_DNA"/>
</dbReference>
<reference evidence="7 8" key="1">
    <citation type="submission" date="2024-02" db="EMBL/GenBank/DDBJ databases">
        <authorList>
            <person name="Vignale AGUSTIN F."/>
            <person name="Sosa J E."/>
            <person name="Modenutti C."/>
        </authorList>
    </citation>
    <scope>NUCLEOTIDE SEQUENCE [LARGE SCALE GENOMIC DNA]</scope>
</reference>
<evidence type="ECO:0000256" key="4">
    <source>
        <dbReference type="ARBA" id="ARBA00023235"/>
    </source>
</evidence>
<proteinExistence type="predicted"/>
<evidence type="ECO:0000256" key="3">
    <source>
        <dbReference type="ARBA" id="ARBA00023157"/>
    </source>
</evidence>
<evidence type="ECO:0000256" key="2">
    <source>
        <dbReference type="ARBA" id="ARBA00012723"/>
    </source>
</evidence>
<dbReference type="Gene3D" id="3.40.30.10">
    <property type="entry name" value="Glutaredoxin"/>
    <property type="match status" value="1"/>
</dbReference>
<organism evidence="7 8">
    <name type="scientific">Ilex paraguariensis</name>
    <name type="common">yerba mate</name>
    <dbReference type="NCBI Taxonomy" id="185542"/>
    <lineage>
        <taxon>Eukaryota</taxon>
        <taxon>Viridiplantae</taxon>
        <taxon>Streptophyta</taxon>
        <taxon>Embryophyta</taxon>
        <taxon>Tracheophyta</taxon>
        <taxon>Spermatophyta</taxon>
        <taxon>Magnoliopsida</taxon>
        <taxon>eudicotyledons</taxon>
        <taxon>Gunneridae</taxon>
        <taxon>Pentapetalae</taxon>
        <taxon>asterids</taxon>
        <taxon>campanulids</taxon>
        <taxon>Aquifoliales</taxon>
        <taxon>Aquifoliaceae</taxon>
        <taxon>Ilex</taxon>
    </lineage>
</organism>
<keyword evidence="8" id="KW-1185">Reference proteome</keyword>
<protein>
    <recommendedName>
        <fullName evidence="2">protein disulfide-isomerase</fullName>
        <ecNumber evidence="2">5.3.4.1</ecNumber>
    </recommendedName>
</protein>
<dbReference type="PROSITE" id="PS51352">
    <property type="entry name" value="THIOREDOXIN_2"/>
    <property type="match status" value="1"/>
</dbReference>
<dbReference type="GO" id="GO:0003756">
    <property type="term" value="F:protein disulfide isomerase activity"/>
    <property type="evidence" value="ECO:0007669"/>
    <property type="project" value="UniProtKB-EC"/>
</dbReference>
<dbReference type="SUPFAM" id="SSF52833">
    <property type="entry name" value="Thioredoxin-like"/>
    <property type="match status" value="1"/>
</dbReference>
<accession>A0ABC8SLG1</accession>
<comment type="caution">
    <text evidence="7">The sequence shown here is derived from an EMBL/GenBank/DDBJ whole genome shotgun (WGS) entry which is preliminary data.</text>
</comment>
<keyword evidence="4" id="KW-0413">Isomerase</keyword>
<dbReference type="InterPro" id="IPR051063">
    <property type="entry name" value="PDI"/>
</dbReference>
<keyword evidence="5" id="KW-0676">Redox-active center</keyword>
<dbReference type="Gene3D" id="1.20.1150.12">
    <property type="entry name" value="Endoplasmic reticulum resident protein 29, C-terminal domain"/>
    <property type="match status" value="1"/>
</dbReference>
<dbReference type="InterPro" id="IPR011679">
    <property type="entry name" value="ERp29_C"/>
</dbReference>